<keyword evidence="2 7" id="KW-0812">Transmembrane</keyword>
<evidence type="ECO:0000259" key="8">
    <source>
        <dbReference type="PROSITE" id="PS50893"/>
    </source>
</evidence>
<evidence type="ECO:0000256" key="5">
    <source>
        <dbReference type="ARBA" id="ARBA00022989"/>
    </source>
</evidence>
<evidence type="ECO:0000313" key="11">
    <source>
        <dbReference type="Proteomes" id="UP000635606"/>
    </source>
</evidence>
<dbReference type="InterPro" id="IPR017871">
    <property type="entry name" value="ABC_transporter-like_CS"/>
</dbReference>
<dbReference type="PROSITE" id="PS00211">
    <property type="entry name" value="ABC_TRANSPORTER_1"/>
    <property type="match status" value="1"/>
</dbReference>
<dbReference type="SUPFAM" id="SSF52540">
    <property type="entry name" value="P-loop containing nucleoside triphosphate hydrolases"/>
    <property type="match status" value="1"/>
</dbReference>
<dbReference type="AlphaFoldDB" id="A0A8J4A178"/>
<feature type="domain" description="ABC transporter" evidence="8">
    <location>
        <begin position="344"/>
        <end position="617"/>
    </location>
</feature>
<feature type="transmembrane region" description="Helical" evidence="7">
    <location>
        <begin position="249"/>
        <end position="272"/>
    </location>
</feature>
<dbReference type="Pfam" id="PF00005">
    <property type="entry name" value="ABC_tran"/>
    <property type="match status" value="1"/>
</dbReference>
<dbReference type="Gene3D" id="3.40.50.300">
    <property type="entry name" value="P-loop containing nucleotide triphosphate hydrolases"/>
    <property type="match status" value="1"/>
</dbReference>
<feature type="transmembrane region" description="Helical" evidence="7">
    <location>
        <begin position="151"/>
        <end position="177"/>
    </location>
</feature>
<name>A0A8J4A178_9ACTN</name>
<dbReference type="EMBL" id="BOPH01000098">
    <property type="protein sequence ID" value="GIJ72218.1"/>
    <property type="molecule type" value="Genomic_DNA"/>
</dbReference>
<comment type="caution">
    <text evidence="10">The sequence shown here is derived from an EMBL/GenBank/DDBJ whole genome shotgun (WGS) entry which is preliminary data.</text>
</comment>
<evidence type="ECO:0000313" key="10">
    <source>
        <dbReference type="EMBL" id="GIJ72218.1"/>
    </source>
</evidence>
<evidence type="ECO:0000256" key="4">
    <source>
        <dbReference type="ARBA" id="ARBA00022840"/>
    </source>
</evidence>
<feature type="transmembrane region" description="Helical" evidence="7">
    <location>
        <begin position="59"/>
        <end position="81"/>
    </location>
</feature>
<dbReference type="InterPro" id="IPR027417">
    <property type="entry name" value="P-loop_NTPase"/>
</dbReference>
<dbReference type="GO" id="GO:0005886">
    <property type="term" value="C:plasma membrane"/>
    <property type="evidence" value="ECO:0007669"/>
    <property type="project" value="UniProtKB-SubCell"/>
</dbReference>
<evidence type="ECO:0000259" key="9">
    <source>
        <dbReference type="PROSITE" id="PS50929"/>
    </source>
</evidence>
<dbReference type="PANTHER" id="PTHR43394">
    <property type="entry name" value="ATP-DEPENDENT PERMEASE MDL1, MITOCHONDRIAL"/>
    <property type="match status" value="1"/>
</dbReference>
<dbReference type="GO" id="GO:0005524">
    <property type="term" value="F:ATP binding"/>
    <property type="evidence" value="ECO:0007669"/>
    <property type="project" value="UniProtKB-KW"/>
</dbReference>
<keyword evidence="5 7" id="KW-1133">Transmembrane helix</keyword>
<reference evidence="10" key="1">
    <citation type="submission" date="2021-01" db="EMBL/GenBank/DDBJ databases">
        <title>Whole genome shotgun sequence of Virgisporangium ochraceum NBRC 16418.</title>
        <authorList>
            <person name="Komaki H."/>
            <person name="Tamura T."/>
        </authorList>
    </citation>
    <scope>NUCLEOTIDE SEQUENCE</scope>
    <source>
        <strain evidence="10">NBRC 16418</strain>
    </source>
</reference>
<evidence type="ECO:0000256" key="1">
    <source>
        <dbReference type="ARBA" id="ARBA00004651"/>
    </source>
</evidence>
<dbReference type="SUPFAM" id="SSF90123">
    <property type="entry name" value="ABC transporter transmembrane region"/>
    <property type="match status" value="1"/>
</dbReference>
<dbReference type="Gene3D" id="1.20.1560.10">
    <property type="entry name" value="ABC transporter type 1, transmembrane domain"/>
    <property type="match status" value="1"/>
</dbReference>
<proteinExistence type="predicted"/>
<evidence type="ECO:0000256" key="3">
    <source>
        <dbReference type="ARBA" id="ARBA00022741"/>
    </source>
</evidence>
<keyword evidence="11" id="KW-1185">Reference proteome</keyword>
<feature type="transmembrane region" description="Helical" evidence="7">
    <location>
        <begin position="284"/>
        <end position="306"/>
    </location>
</feature>
<dbReference type="InterPro" id="IPR036640">
    <property type="entry name" value="ABC1_TM_sf"/>
</dbReference>
<dbReference type="InterPro" id="IPR003439">
    <property type="entry name" value="ABC_transporter-like_ATP-bd"/>
</dbReference>
<dbReference type="InterPro" id="IPR011527">
    <property type="entry name" value="ABC1_TM_dom"/>
</dbReference>
<dbReference type="PROSITE" id="PS50893">
    <property type="entry name" value="ABC_TRANSPORTER_2"/>
    <property type="match status" value="1"/>
</dbReference>
<dbReference type="Proteomes" id="UP000635606">
    <property type="component" value="Unassembled WGS sequence"/>
</dbReference>
<keyword evidence="4" id="KW-0067">ATP-binding</keyword>
<dbReference type="GO" id="GO:0015421">
    <property type="term" value="F:ABC-type oligopeptide transporter activity"/>
    <property type="evidence" value="ECO:0007669"/>
    <property type="project" value="TreeGrafter"/>
</dbReference>
<organism evidence="10 11">
    <name type="scientific">Virgisporangium ochraceum</name>
    <dbReference type="NCBI Taxonomy" id="65505"/>
    <lineage>
        <taxon>Bacteria</taxon>
        <taxon>Bacillati</taxon>
        <taxon>Actinomycetota</taxon>
        <taxon>Actinomycetes</taxon>
        <taxon>Micromonosporales</taxon>
        <taxon>Micromonosporaceae</taxon>
        <taxon>Virgisporangium</taxon>
    </lineage>
</organism>
<dbReference type="SMART" id="SM00382">
    <property type="entry name" value="AAA"/>
    <property type="match status" value="1"/>
</dbReference>
<gene>
    <name evidence="10" type="ORF">Voc01_071350</name>
</gene>
<feature type="domain" description="ABC transmembrane type-1" evidence="9">
    <location>
        <begin position="26"/>
        <end position="310"/>
    </location>
</feature>
<comment type="subcellular location">
    <subcellularLocation>
        <location evidence="1">Cell membrane</location>
        <topology evidence="1">Multi-pass membrane protein</topology>
    </subcellularLocation>
</comment>
<dbReference type="PANTHER" id="PTHR43394:SF1">
    <property type="entry name" value="ATP-BINDING CASSETTE SUB-FAMILY B MEMBER 10, MITOCHONDRIAL"/>
    <property type="match status" value="1"/>
</dbReference>
<protein>
    <submittedName>
        <fullName evidence="10">Multidrug ABC transporter permease</fullName>
    </submittedName>
</protein>
<dbReference type="InterPro" id="IPR039421">
    <property type="entry name" value="Type_1_exporter"/>
</dbReference>
<evidence type="ECO:0000256" key="7">
    <source>
        <dbReference type="SAM" id="Phobius"/>
    </source>
</evidence>
<sequence length="638" mass="67181">MVDRRLVAAAVGLACRSAPRAAVTQVALSVVVGVLPVGVGVLTKLVVDALAGSDGRSWAAVVGLAVGLAAAGVAVAGVPHLRQYVDAEWRRAVGLRAQADMYAAVNRLPGLARLEDPVFRDHLNLAAEAGRTSPIAVAGGGLDVARAGLTVVGFAATLAVLNPWMVAVLVLAAVPTAHAELRLSRQRAELMWTLSPSERRHFFYADLLTGLDAAKEIRLFGLGDLFGRRMLTELRGLDAANRRMDRRELAVQALLAAATAVVAGAALVWAVQAARGGRLSIGDVTLFIAAVAGVQAAIGSAVVQLAQVNGALLHFVHYRTVLDTAPDLAVAADPRPVPALRQGIELRDVWFRYGDGHDWVLRGVDLTIPYGRTVALVGLNGAGKSTLVKLLARFYDPTRGSLRWDGLEYRDLDVTGLRDRIGATFQDFMAYDLTAAENIAVGDAAVLDGTAVDGTVLPDGAAFPDGTVLPDGMGRIVAAARRAGVHDAVAALPRGYATQLSRLFAETPERAAAGLGVLLSGGQWQRLALARSFLRADRDLLILDEPSSGLDAEAEADLHQRLRSLRAGRTTLLISHRLGTVRDADHIVVLRDGVIVEQGDHDGLVAAGGAYARLFTLQAAGYRQASTRGAPADPAMHL</sequence>
<dbReference type="PROSITE" id="PS50929">
    <property type="entry name" value="ABC_TM1F"/>
    <property type="match status" value="1"/>
</dbReference>
<keyword evidence="3" id="KW-0547">Nucleotide-binding</keyword>
<keyword evidence="6 7" id="KW-0472">Membrane</keyword>
<dbReference type="InterPro" id="IPR003593">
    <property type="entry name" value="AAA+_ATPase"/>
</dbReference>
<accession>A0A8J4A178</accession>
<evidence type="ECO:0000256" key="6">
    <source>
        <dbReference type="ARBA" id="ARBA00023136"/>
    </source>
</evidence>
<feature type="transmembrane region" description="Helical" evidence="7">
    <location>
        <begin position="27"/>
        <end position="47"/>
    </location>
</feature>
<evidence type="ECO:0000256" key="2">
    <source>
        <dbReference type="ARBA" id="ARBA00022692"/>
    </source>
</evidence>
<dbReference type="GO" id="GO:0016887">
    <property type="term" value="F:ATP hydrolysis activity"/>
    <property type="evidence" value="ECO:0007669"/>
    <property type="project" value="InterPro"/>
</dbReference>